<keyword evidence="2" id="KW-1185">Reference proteome</keyword>
<dbReference type="Proteomes" id="UP000028725">
    <property type="component" value="Unassembled WGS sequence"/>
</dbReference>
<accession>A0A085WHS0</accession>
<organism evidence="1 2">
    <name type="scientific">Hyalangium minutum</name>
    <dbReference type="NCBI Taxonomy" id="394096"/>
    <lineage>
        <taxon>Bacteria</taxon>
        <taxon>Pseudomonadati</taxon>
        <taxon>Myxococcota</taxon>
        <taxon>Myxococcia</taxon>
        <taxon>Myxococcales</taxon>
        <taxon>Cystobacterineae</taxon>
        <taxon>Archangiaceae</taxon>
        <taxon>Hyalangium</taxon>
    </lineage>
</organism>
<proteinExistence type="predicted"/>
<gene>
    <name evidence="1" type="ORF">DB31_8586</name>
</gene>
<dbReference type="AlphaFoldDB" id="A0A085WHS0"/>
<reference evidence="1 2" key="1">
    <citation type="submission" date="2014-04" db="EMBL/GenBank/DDBJ databases">
        <title>Genome assembly of Hyalangium minutum DSM 14724.</title>
        <authorList>
            <person name="Sharma G."/>
            <person name="Subramanian S."/>
        </authorList>
    </citation>
    <scope>NUCLEOTIDE SEQUENCE [LARGE SCALE GENOMIC DNA]</scope>
    <source>
        <strain evidence="1 2">DSM 14724</strain>
    </source>
</reference>
<sequence>MRGPWPHVPAVLSAATAVPDDLVLPMLKSLMTLPGAIDLQDTS</sequence>
<protein>
    <submittedName>
        <fullName evidence="1">Uncharacterized protein</fullName>
    </submittedName>
</protein>
<evidence type="ECO:0000313" key="1">
    <source>
        <dbReference type="EMBL" id="KFE67233.1"/>
    </source>
</evidence>
<name>A0A085WHS0_9BACT</name>
<comment type="caution">
    <text evidence="1">The sequence shown here is derived from an EMBL/GenBank/DDBJ whole genome shotgun (WGS) entry which is preliminary data.</text>
</comment>
<evidence type="ECO:0000313" key="2">
    <source>
        <dbReference type="Proteomes" id="UP000028725"/>
    </source>
</evidence>
<dbReference type="EMBL" id="JMCB01000008">
    <property type="protein sequence ID" value="KFE67233.1"/>
    <property type="molecule type" value="Genomic_DNA"/>
</dbReference>